<feature type="binding site" evidence="3">
    <location>
        <position position="377"/>
    </location>
    <ligand>
        <name>Zn(2+)</name>
        <dbReference type="ChEBI" id="CHEBI:29105"/>
        <label>2</label>
    </ligand>
</feature>
<feature type="signal peptide" evidence="5">
    <location>
        <begin position="1"/>
        <end position="17"/>
    </location>
</feature>
<dbReference type="RefSeq" id="WP_140927843.1">
    <property type="nucleotide sequence ID" value="NZ_VFSU01000021.1"/>
</dbReference>
<dbReference type="CDD" id="cd16012">
    <property type="entry name" value="ALP"/>
    <property type="match status" value="1"/>
</dbReference>
<dbReference type="InterPro" id="IPR017850">
    <property type="entry name" value="Alkaline_phosphatase_core_sf"/>
</dbReference>
<evidence type="ECO:0000256" key="5">
    <source>
        <dbReference type="SAM" id="SignalP"/>
    </source>
</evidence>
<dbReference type="Pfam" id="PF00245">
    <property type="entry name" value="Alk_phosphatase"/>
    <property type="match status" value="1"/>
</dbReference>
<dbReference type="PANTHER" id="PTHR11596:SF5">
    <property type="entry name" value="ALKALINE PHOSPHATASE"/>
    <property type="match status" value="1"/>
</dbReference>
<evidence type="ECO:0000256" key="1">
    <source>
        <dbReference type="ARBA" id="ARBA00022553"/>
    </source>
</evidence>
<feature type="chain" id="PRO_5021290287" evidence="5">
    <location>
        <begin position="18"/>
        <end position="504"/>
    </location>
</feature>
<dbReference type="Gene3D" id="3.40.720.10">
    <property type="entry name" value="Alkaline Phosphatase, subunit A"/>
    <property type="match status" value="1"/>
</dbReference>
<feature type="binding site" evidence="3">
    <location>
        <position position="336"/>
    </location>
    <ligand>
        <name>Zn(2+)</name>
        <dbReference type="ChEBI" id="CHEBI:29105"/>
        <label>2</label>
    </ligand>
</feature>
<keyword evidence="3" id="KW-0862">Zinc</keyword>
<dbReference type="EMBL" id="VFSU01000021">
    <property type="protein sequence ID" value="TPE61784.1"/>
    <property type="molecule type" value="Genomic_DNA"/>
</dbReference>
<feature type="binding site" evidence="3">
    <location>
        <position position="378"/>
    </location>
    <ligand>
        <name>Zn(2+)</name>
        <dbReference type="ChEBI" id="CHEBI:29105"/>
        <label>2</label>
    </ligand>
</feature>
<evidence type="ECO:0000313" key="6">
    <source>
        <dbReference type="EMBL" id="TPE61784.1"/>
    </source>
</evidence>
<gene>
    <name evidence="6" type="ORF">FJQ54_07750</name>
</gene>
<feature type="binding site" evidence="3">
    <location>
        <position position="331"/>
    </location>
    <ligand>
        <name>Mg(2+)</name>
        <dbReference type="ChEBI" id="CHEBI:18420"/>
    </ligand>
</feature>
<dbReference type="GO" id="GO:0046872">
    <property type="term" value="F:metal ion binding"/>
    <property type="evidence" value="ECO:0007669"/>
    <property type="project" value="UniProtKB-KW"/>
</dbReference>
<comment type="similarity">
    <text evidence="4">Belongs to the alkaline phosphatase family.</text>
</comment>
<keyword evidence="3" id="KW-0479">Metal-binding</keyword>
<organism evidence="6 7">
    <name type="scientific">Sandaracinobacter neustonicus</name>
    <dbReference type="NCBI Taxonomy" id="1715348"/>
    <lineage>
        <taxon>Bacteria</taxon>
        <taxon>Pseudomonadati</taxon>
        <taxon>Pseudomonadota</taxon>
        <taxon>Alphaproteobacteria</taxon>
        <taxon>Sphingomonadales</taxon>
        <taxon>Sphingosinicellaceae</taxon>
        <taxon>Sandaracinobacter</taxon>
    </lineage>
</organism>
<reference evidence="6 7" key="1">
    <citation type="submission" date="2019-06" db="EMBL/GenBank/DDBJ databases">
        <authorList>
            <person name="Lee I."/>
            <person name="Jang G.I."/>
            <person name="Hwang C.Y."/>
        </authorList>
    </citation>
    <scope>NUCLEOTIDE SEQUENCE [LARGE SCALE GENOMIC DNA]</scope>
    <source>
        <strain evidence="6 7">PAMC 28131</strain>
    </source>
</reference>
<feature type="binding site" evidence="3">
    <location>
        <position position="340"/>
    </location>
    <ligand>
        <name>Zn(2+)</name>
        <dbReference type="ChEBI" id="CHEBI:29105"/>
        <label>2</label>
    </ligand>
</feature>
<name>A0A501XNC1_9SPHN</name>
<feature type="binding site" evidence="3">
    <location>
        <position position="179"/>
    </location>
    <ligand>
        <name>Mg(2+)</name>
        <dbReference type="ChEBI" id="CHEBI:18420"/>
    </ligand>
</feature>
<keyword evidence="1" id="KW-0597">Phosphoprotein</keyword>
<evidence type="ECO:0000256" key="3">
    <source>
        <dbReference type="PIRSR" id="PIRSR601952-2"/>
    </source>
</evidence>
<comment type="cofactor">
    <cofactor evidence="3">
        <name>Mg(2+)</name>
        <dbReference type="ChEBI" id="CHEBI:18420"/>
    </cofactor>
    <text evidence="3">Binds 1 Mg(2+) ion.</text>
</comment>
<feature type="binding site" evidence="3">
    <location>
        <position position="59"/>
    </location>
    <ligand>
        <name>Mg(2+)</name>
        <dbReference type="ChEBI" id="CHEBI:18420"/>
    </ligand>
</feature>
<dbReference type="AlphaFoldDB" id="A0A501XNC1"/>
<dbReference type="InterPro" id="IPR001952">
    <property type="entry name" value="Alkaline_phosphatase"/>
</dbReference>
<feature type="binding site" evidence="3">
    <location>
        <position position="467"/>
    </location>
    <ligand>
        <name>Zn(2+)</name>
        <dbReference type="ChEBI" id="CHEBI:29105"/>
        <label>2</label>
    </ligand>
</feature>
<evidence type="ECO:0000256" key="4">
    <source>
        <dbReference type="RuleBase" id="RU003946"/>
    </source>
</evidence>
<feature type="binding site" evidence="3">
    <location>
        <position position="59"/>
    </location>
    <ligand>
        <name>Zn(2+)</name>
        <dbReference type="ChEBI" id="CHEBI:29105"/>
        <label>2</label>
    </ligand>
</feature>
<dbReference type="PANTHER" id="PTHR11596">
    <property type="entry name" value="ALKALINE PHOSPHATASE"/>
    <property type="match status" value="1"/>
</dbReference>
<dbReference type="OrthoDB" id="9794455at2"/>
<dbReference type="SMART" id="SM00098">
    <property type="entry name" value="alkPPc"/>
    <property type="match status" value="1"/>
</dbReference>
<dbReference type="SUPFAM" id="SSF53649">
    <property type="entry name" value="Alkaline phosphatase-like"/>
    <property type="match status" value="1"/>
</dbReference>
<dbReference type="PRINTS" id="PR00113">
    <property type="entry name" value="ALKPHPHTASE"/>
</dbReference>
<accession>A0A501XNC1</accession>
<comment type="caution">
    <text evidence="6">The sequence shown here is derived from an EMBL/GenBank/DDBJ whole genome shotgun (WGS) entry which is preliminary data.</text>
</comment>
<keyword evidence="3" id="KW-0460">Magnesium</keyword>
<keyword evidence="5" id="KW-0732">Signal</keyword>
<sequence>MKKILILAALAASPLAAQPIKTTASEEPSWKKAEAEIAARRQIPGGAARAKNVIIFIGDGMGVSTIAAARIYDAQKRAKAAGGSYPGFEGGEENLLSFEKLPQRALVKTYNTNAQVPDSAGTAAAITTGTKTRIGVLGIRPGQGPDTCKTPDLFPKTLGEIANDRGLGLGIVTTTRITHATPAAVYSHSPSRDWEATDRNYPAEARKSGCTDIAAQLVQFKGGADVVLGGGLAKFRPTAAGGSRDDGRDLISEWQKSWPTGRFVDSAAPFRALDPAAPGKVFGLFNADHLDFNVDADRAKEPSLAELATFAVKKLQAGSKRSGKGYVLMVEGGRIDHGHHISNAYRALDEASEFSRAIEEVLKTVDLRDTLVLVTADHSHVFTMAGYPPRGNPILGFNRPIEGGEGGSRTDANGAVVDQLGRPMTTLGYMNGPLEVKSGGKTLNSTYPPTDPNFLQPKAFLTNSETHGGEDVALFAGGPGSPLASGTIEQNSIFHIIASALGWR</sequence>
<dbReference type="GO" id="GO:0004035">
    <property type="term" value="F:alkaline phosphatase activity"/>
    <property type="evidence" value="ECO:0007669"/>
    <property type="project" value="TreeGrafter"/>
</dbReference>
<protein>
    <submittedName>
        <fullName evidence="6">Alkaline phosphatase</fullName>
    </submittedName>
</protein>
<proteinExistence type="inferred from homology"/>
<feature type="binding site" evidence="3">
    <location>
        <position position="181"/>
    </location>
    <ligand>
        <name>Mg(2+)</name>
        <dbReference type="ChEBI" id="CHEBI:18420"/>
    </ligand>
</feature>
<evidence type="ECO:0000256" key="2">
    <source>
        <dbReference type="PIRSR" id="PIRSR601952-1"/>
    </source>
</evidence>
<feature type="active site" description="Phosphoserine intermediate" evidence="2">
    <location>
        <position position="119"/>
    </location>
</feature>
<comment type="cofactor">
    <cofactor evidence="3">
        <name>Zn(2+)</name>
        <dbReference type="ChEBI" id="CHEBI:29105"/>
    </cofactor>
    <text evidence="3">Binds 2 Zn(2+) ions.</text>
</comment>
<keyword evidence="7" id="KW-1185">Reference proteome</keyword>
<evidence type="ECO:0000313" key="7">
    <source>
        <dbReference type="Proteomes" id="UP000319897"/>
    </source>
</evidence>
<dbReference type="Proteomes" id="UP000319897">
    <property type="component" value="Unassembled WGS sequence"/>
</dbReference>